<organism evidence="1 2">
    <name type="scientific">Polaribacter marinivivus</name>
    <dbReference type="NCBI Taxonomy" id="1524260"/>
    <lineage>
        <taxon>Bacteria</taxon>
        <taxon>Pseudomonadati</taxon>
        <taxon>Bacteroidota</taxon>
        <taxon>Flavobacteriia</taxon>
        <taxon>Flavobacteriales</taxon>
        <taxon>Flavobacteriaceae</taxon>
    </lineage>
</organism>
<sequence length="894" mass="103899">MSGSYNLNKIVIIFFYFLLFQTNITAQIKIKGLVKKNKDFSLSNASVVLKDSLNTILEYTFTDKNGNYLISTNKKSSYILFFSALGYETKSIPITYNSNEEIISINIILKEKPYQLKEVIIEAEKPIKIKKDTIEVKVNRFLKPNDATVEDLLKKIPGVTVNSEGTIKIGNREIEKLMVDGDDFFEKGYKILSKNMPPNQLEKIQILQKYSNNRLLKDIEESNKVALNLVLKEDAKRKWFGNFSANYGLISENRYQLKTYAMNFGKKNKYILLSNFNNLGEDATGDINNLIRPFRFGEPASIGDNQQINNLLSLSFSNGNFKKSRTNFNNAELVSLNAIFNPTKKLKIKTLCFFNWDETDFFRNSTETFTANNTNFTNTENYTVRNTKQIAFGKLDIIYNISPTKMLEATTKYNNGDFFDNTNLIFNGNSTIESLEHQNTLIDQKINYTNKFINKKILLLTGRFIDEKAPQNYSINQFFYQNLFPNQTNVDNVKQQSENQMIFAGLNAHLLDRKENENLFEVQVGNEFRQDKLFSTFTLLNGNNRVNSPINYQNNTTYSVNNLYLKTKYLLALNKFKLIGDFGFHQLFNRLETNLNHSTQNPFFINPSFGFNWEINDKNKLTTSYSYNTTNAKIVDVYSNFVLTGFRSFSKGTGNFNQLEASNISVNYQLGNWSDRFFANTFFIYSKNHDFFSTNSIINQNYTQSEKILIKDREFISLNSTIDYYLKNISSNLKFNFGYSKSQFKNIINNSDLRNVSSFNYNYGFELRSGFSGIFNYHFGTKWITSEIRTTINNSFTDNNSFLDLSFIFSDKFDIELKSERYYFGNLQSNNTYYFLDLDIRYKLFKNKMTLGIVGKNLTNTEQFKNFSISDVGSSIIEYRLLPRFVLLKLDYRF</sequence>
<dbReference type="Proteomes" id="UP001595826">
    <property type="component" value="Unassembled WGS sequence"/>
</dbReference>
<gene>
    <name evidence="1" type="ORF">ACFOWD_05160</name>
</gene>
<protein>
    <submittedName>
        <fullName evidence="1">Carboxypeptidase-like regulatory domain-containing protein</fullName>
    </submittedName>
</protein>
<accession>A0ABV8R769</accession>
<name>A0ABV8R769_9FLAO</name>
<comment type="caution">
    <text evidence="1">The sequence shown here is derived from an EMBL/GenBank/DDBJ whole genome shotgun (WGS) entry which is preliminary data.</text>
</comment>
<dbReference type="SUPFAM" id="SSF49464">
    <property type="entry name" value="Carboxypeptidase regulatory domain-like"/>
    <property type="match status" value="1"/>
</dbReference>
<dbReference type="EMBL" id="JBHSCY010000001">
    <property type="protein sequence ID" value="MFC4268287.1"/>
    <property type="molecule type" value="Genomic_DNA"/>
</dbReference>
<keyword evidence="2" id="KW-1185">Reference proteome</keyword>
<proteinExistence type="predicted"/>
<evidence type="ECO:0000313" key="2">
    <source>
        <dbReference type="Proteomes" id="UP001595826"/>
    </source>
</evidence>
<dbReference type="Gene3D" id="2.60.40.1120">
    <property type="entry name" value="Carboxypeptidase-like, regulatory domain"/>
    <property type="match status" value="1"/>
</dbReference>
<dbReference type="RefSeq" id="WP_377408675.1">
    <property type="nucleotide sequence ID" value="NZ_JBHSCY010000001.1"/>
</dbReference>
<dbReference type="InterPro" id="IPR008969">
    <property type="entry name" value="CarboxyPept-like_regulatory"/>
</dbReference>
<evidence type="ECO:0000313" key="1">
    <source>
        <dbReference type="EMBL" id="MFC4268287.1"/>
    </source>
</evidence>
<reference evidence="2" key="1">
    <citation type="journal article" date="2019" name="Int. J. Syst. Evol. Microbiol.">
        <title>The Global Catalogue of Microorganisms (GCM) 10K type strain sequencing project: providing services to taxonomists for standard genome sequencing and annotation.</title>
        <authorList>
            <consortium name="The Broad Institute Genomics Platform"/>
            <consortium name="The Broad Institute Genome Sequencing Center for Infectious Disease"/>
            <person name="Wu L."/>
            <person name="Ma J."/>
        </authorList>
    </citation>
    <scope>NUCLEOTIDE SEQUENCE [LARGE SCALE GENOMIC DNA]</scope>
    <source>
        <strain evidence="2">CECT 8655</strain>
    </source>
</reference>
<dbReference type="Pfam" id="PF13715">
    <property type="entry name" value="CarbopepD_reg_2"/>
    <property type="match status" value="1"/>
</dbReference>
<dbReference type="SUPFAM" id="SSF56935">
    <property type="entry name" value="Porins"/>
    <property type="match status" value="1"/>
</dbReference>